<dbReference type="Proteomes" id="UP000681720">
    <property type="component" value="Unassembled WGS sequence"/>
</dbReference>
<proteinExistence type="predicted"/>
<accession>A0A8S3B5L9</accession>
<feature type="non-terminal residue" evidence="3">
    <location>
        <position position="21"/>
    </location>
</feature>
<evidence type="ECO:0000313" key="4">
    <source>
        <dbReference type="Proteomes" id="UP000681720"/>
    </source>
</evidence>
<dbReference type="AlphaFoldDB" id="A0A8S3B5L9"/>
<dbReference type="Proteomes" id="UP000681967">
    <property type="component" value="Unassembled WGS sequence"/>
</dbReference>
<protein>
    <submittedName>
        <fullName evidence="3">Uncharacterized protein</fullName>
    </submittedName>
</protein>
<evidence type="ECO:0000313" key="2">
    <source>
        <dbReference type="EMBL" id="CAF4532113.1"/>
    </source>
</evidence>
<dbReference type="EMBL" id="CAJOBH010084324">
    <property type="protein sequence ID" value="CAF4532113.1"/>
    <property type="molecule type" value="Genomic_DNA"/>
</dbReference>
<evidence type="ECO:0000256" key="1">
    <source>
        <dbReference type="SAM" id="MobiDB-lite"/>
    </source>
</evidence>
<gene>
    <name evidence="2" type="ORF">BYL167_LOCUS37350</name>
    <name evidence="3" type="ORF">GIL414_LOCUS47088</name>
</gene>
<reference evidence="3" key="1">
    <citation type="submission" date="2021-02" db="EMBL/GenBank/DDBJ databases">
        <authorList>
            <person name="Nowell W R."/>
        </authorList>
    </citation>
    <scope>NUCLEOTIDE SEQUENCE</scope>
</reference>
<evidence type="ECO:0000313" key="3">
    <source>
        <dbReference type="EMBL" id="CAF4799334.1"/>
    </source>
</evidence>
<dbReference type="EMBL" id="CAJOBJ010149547">
    <property type="protein sequence ID" value="CAF4799334.1"/>
    <property type="molecule type" value="Genomic_DNA"/>
</dbReference>
<sequence>MAADNLAAHEVGGFQQSFSSG</sequence>
<organism evidence="3 4">
    <name type="scientific">Rotaria magnacalcarata</name>
    <dbReference type="NCBI Taxonomy" id="392030"/>
    <lineage>
        <taxon>Eukaryota</taxon>
        <taxon>Metazoa</taxon>
        <taxon>Spiralia</taxon>
        <taxon>Gnathifera</taxon>
        <taxon>Rotifera</taxon>
        <taxon>Eurotatoria</taxon>
        <taxon>Bdelloidea</taxon>
        <taxon>Philodinida</taxon>
        <taxon>Philodinidae</taxon>
        <taxon>Rotaria</taxon>
    </lineage>
</organism>
<name>A0A8S3B5L9_9BILA</name>
<comment type="caution">
    <text evidence="3">The sequence shown here is derived from an EMBL/GenBank/DDBJ whole genome shotgun (WGS) entry which is preliminary data.</text>
</comment>
<feature type="region of interest" description="Disordered" evidence="1">
    <location>
        <begin position="1"/>
        <end position="21"/>
    </location>
</feature>